<feature type="compositionally biased region" description="Basic and acidic residues" evidence="1">
    <location>
        <begin position="322"/>
        <end position="335"/>
    </location>
</feature>
<dbReference type="InterPro" id="IPR038765">
    <property type="entry name" value="Papain-like_cys_pep_sf"/>
</dbReference>
<accession>X6MEF4</accession>
<dbReference type="InterPro" id="IPR050164">
    <property type="entry name" value="Peptidase_C19"/>
</dbReference>
<dbReference type="GO" id="GO:0005634">
    <property type="term" value="C:nucleus"/>
    <property type="evidence" value="ECO:0007669"/>
    <property type="project" value="TreeGrafter"/>
</dbReference>
<dbReference type="OrthoDB" id="289038at2759"/>
<dbReference type="GO" id="GO:0016579">
    <property type="term" value="P:protein deubiquitination"/>
    <property type="evidence" value="ECO:0007669"/>
    <property type="project" value="InterPro"/>
</dbReference>
<feature type="region of interest" description="Disordered" evidence="1">
    <location>
        <begin position="293"/>
        <end position="362"/>
    </location>
</feature>
<evidence type="ECO:0000313" key="3">
    <source>
        <dbReference type="EMBL" id="ETO12294.1"/>
    </source>
</evidence>
<dbReference type="PANTHER" id="PTHR24006">
    <property type="entry name" value="UBIQUITIN CARBOXYL-TERMINAL HYDROLASE"/>
    <property type="match status" value="1"/>
</dbReference>
<evidence type="ECO:0000313" key="4">
    <source>
        <dbReference type="Proteomes" id="UP000023152"/>
    </source>
</evidence>
<sequence length="558" mass="64922">MHFLPVQIQNHTTLEESLQSHVIGEWLQGCNAYSCNKCDAKVPALKRSCFSTLPRTLMIQLKRFEFDLEILARVKVNRKLEFPMKLQMTKYCKEYLDAIEKPDKDNASVSISPQEYELVGVLVHSGTADTGHYYSLSFHFCLFFEIVYIIYIQFVVSWFDQLGRWLEFNDESVSYFDESQIPEKCYGGTQCIVIKDKNDQCVTKHVEKTYSAYLLVYQRREPVNAYFELNSDLFHRKIDVKKWEEHRQIHRTCVPQPLSPSVKTSHDLPDMICNSDEKGNEEDMAMKSINAACKAKSTEETKAKDKIENSPTERNPARNKRPLSELNKDELHASDYQDYQEQLPPKKRNKTVDQSQYVNGSTGHYSEHLLNCHTTNGEDEIAKCTSLPPYIEDTDANGELEIPNADDKHHLEEISRRLWLENVEFIRICQWLDDDLLTFVNNFLDLHKQLIYTIAQRSADIFEPLEISNKRTKFLLSFLFDTVCRYHQAVIRPKSFSIDDIGQSQSSTLDIWSQRTQTLFREDLQSAYQFLILLSDSKVLRSVISCHYCVHITPSLSH</sequence>
<comment type="caution">
    <text evidence="3">The sequence shown here is derived from an EMBL/GenBank/DDBJ whole genome shotgun (WGS) entry which is preliminary data.</text>
</comment>
<dbReference type="InterPro" id="IPR001394">
    <property type="entry name" value="Peptidase_C19_UCH"/>
</dbReference>
<name>X6MEF4_RETFI</name>
<dbReference type="PROSITE" id="PS00973">
    <property type="entry name" value="USP_2"/>
    <property type="match status" value="1"/>
</dbReference>
<feature type="domain" description="USP" evidence="2">
    <location>
        <begin position="1"/>
        <end position="220"/>
    </location>
</feature>
<dbReference type="Gene3D" id="3.90.70.10">
    <property type="entry name" value="Cysteine proteinases"/>
    <property type="match status" value="1"/>
</dbReference>
<keyword evidence="4" id="KW-1185">Reference proteome</keyword>
<dbReference type="EMBL" id="ASPP01021537">
    <property type="protein sequence ID" value="ETO12294.1"/>
    <property type="molecule type" value="Genomic_DNA"/>
</dbReference>
<dbReference type="Proteomes" id="UP000023152">
    <property type="component" value="Unassembled WGS sequence"/>
</dbReference>
<dbReference type="PROSITE" id="PS50235">
    <property type="entry name" value="USP_3"/>
    <property type="match status" value="1"/>
</dbReference>
<dbReference type="SUPFAM" id="SSF54001">
    <property type="entry name" value="Cysteine proteinases"/>
    <property type="match status" value="1"/>
</dbReference>
<dbReference type="GO" id="GO:0004843">
    <property type="term" value="F:cysteine-type deubiquitinase activity"/>
    <property type="evidence" value="ECO:0007669"/>
    <property type="project" value="InterPro"/>
</dbReference>
<proteinExistence type="predicted"/>
<dbReference type="InterPro" id="IPR018200">
    <property type="entry name" value="USP_CS"/>
</dbReference>
<evidence type="ECO:0000259" key="2">
    <source>
        <dbReference type="PROSITE" id="PS50235"/>
    </source>
</evidence>
<organism evidence="3 4">
    <name type="scientific">Reticulomyxa filosa</name>
    <dbReference type="NCBI Taxonomy" id="46433"/>
    <lineage>
        <taxon>Eukaryota</taxon>
        <taxon>Sar</taxon>
        <taxon>Rhizaria</taxon>
        <taxon>Retaria</taxon>
        <taxon>Foraminifera</taxon>
        <taxon>Monothalamids</taxon>
        <taxon>Reticulomyxidae</taxon>
        <taxon>Reticulomyxa</taxon>
    </lineage>
</organism>
<reference evidence="3 4" key="1">
    <citation type="journal article" date="2013" name="Curr. Biol.">
        <title>The Genome of the Foraminiferan Reticulomyxa filosa.</title>
        <authorList>
            <person name="Glockner G."/>
            <person name="Hulsmann N."/>
            <person name="Schleicher M."/>
            <person name="Noegel A.A."/>
            <person name="Eichinger L."/>
            <person name="Gallinger C."/>
            <person name="Pawlowski J."/>
            <person name="Sierra R."/>
            <person name="Euteneuer U."/>
            <person name="Pillet L."/>
            <person name="Moustafa A."/>
            <person name="Platzer M."/>
            <person name="Groth M."/>
            <person name="Szafranski K."/>
            <person name="Schliwa M."/>
        </authorList>
    </citation>
    <scope>NUCLEOTIDE SEQUENCE [LARGE SCALE GENOMIC DNA]</scope>
</reference>
<keyword evidence="3" id="KW-0378">Hydrolase</keyword>
<protein>
    <submittedName>
        <fullName evidence="3">Ubiquitin hydrolase</fullName>
    </submittedName>
</protein>
<dbReference type="AlphaFoldDB" id="X6MEF4"/>
<dbReference type="Pfam" id="PF00443">
    <property type="entry name" value="UCH"/>
    <property type="match status" value="1"/>
</dbReference>
<dbReference type="InterPro" id="IPR028889">
    <property type="entry name" value="USP"/>
</dbReference>
<dbReference type="GO" id="GO:0005829">
    <property type="term" value="C:cytosol"/>
    <property type="evidence" value="ECO:0007669"/>
    <property type="project" value="TreeGrafter"/>
</dbReference>
<feature type="compositionally biased region" description="Polar residues" evidence="1">
    <location>
        <begin position="352"/>
        <end position="362"/>
    </location>
</feature>
<evidence type="ECO:0000256" key="1">
    <source>
        <dbReference type="SAM" id="MobiDB-lite"/>
    </source>
</evidence>
<feature type="compositionally biased region" description="Basic and acidic residues" evidence="1">
    <location>
        <begin position="296"/>
        <end position="308"/>
    </location>
</feature>
<gene>
    <name evidence="3" type="ORF">RFI_25080</name>
</gene>